<gene>
    <name evidence="1" type="ORF">LTS18_008896</name>
</gene>
<comment type="caution">
    <text evidence="1">The sequence shown here is derived from an EMBL/GenBank/DDBJ whole genome shotgun (WGS) entry which is preliminary data.</text>
</comment>
<protein>
    <submittedName>
        <fullName evidence="1">Uncharacterized protein</fullName>
    </submittedName>
</protein>
<dbReference type="EMBL" id="JAWDJW010008702">
    <property type="protein sequence ID" value="KAK3060280.1"/>
    <property type="molecule type" value="Genomic_DNA"/>
</dbReference>
<evidence type="ECO:0000313" key="1">
    <source>
        <dbReference type="EMBL" id="KAK3060280.1"/>
    </source>
</evidence>
<dbReference type="Proteomes" id="UP001186974">
    <property type="component" value="Unassembled WGS sequence"/>
</dbReference>
<keyword evidence="2" id="KW-1185">Reference proteome</keyword>
<accession>A0ACC3D110</accession>
<name>A0ACC3D110_9PEZI</name>
<evidence type="ECO:0000313" key="2">
    <source>
        <dbReference type="Proteomes" id="UP001186974"/>
    </source>
</evidence>
<organism evidence="1 2">
    <name type="scientific">Coniosporium uncinatum</name>
    <dbReference type="NCBI Taxonomy" id="93489"/>
    <lineage>
        <taxon>Eukaryota</taxon>
        <taxon>Fungi</taxon>
        <taxon>Dikarya</taxon>
        <taxon>Ascomycota</taxon>
        <taxon>Pezizomycotina</taxon>
        <taxon>Dothideomycetes</taxon>
        <taxon>Dothideomycetes incertae sedis</taxon>
        <taxon>Coniosporium</taxon>
    </lineage>
</organism>
<proteinExistence type="predicted"/>
<reference evidence="1" key="1">
    <citation type="submission" date="2024-09" db="EMBL/GenBank/DDBJ databases">
        <title>Black Yeasts Isolated from many extreme environments.</title>
        <authorList>
            <person name="Coleine C."/>
            <person name="Stajich J.E."/>
            <person name="Selbmann L."/>
        </authorList>
    </citation>
    <scope>NUCLEOTIDE SEQUENCE</scope>
    <source>
        <strain evidence="1">CCFEE 5737</strain>
    </source>
</reference>
<sequence length="282" mass="30982">MLFIHSFVVAAIASLSLAQRADFGPRVHMGPTRSGNDIVGLSTRFKPGYPPAREETFLALWPGLWNANAVSYDLVQAIISSHERSYMQSFCGARPGQWCMQPYVLRSWRPVTTPRGVPIDGSDEILIEYRKDIAPNGQWTQTLTNLSKNQKLAPFKAGDKPATTFETGTEMQGTQRGSADTQVYSNMTITLRTADPSFGRTFRADPRVQTRPPVTPDAGKTWVFDLITIPAMLPGTQFKPAGGRSANVNFAEGVEGQQEEEEVVEFANPPAFQRVAVEAGAM</sequence>